<dbReference type="EMBL" id="JACSQW010000023">
    <property type="protein sequence ID" value="MBD7895583.1"/>
    <property type="molecule type" value="Genomic_DNA"/>
</dbReference>
<dbReference type="SUPFAM" id="SSF53187">
    <property type="entry name" value="Zn-dependent exopeptidases"/>
    <property type="match status" value="1"/>
</dbReference>
<evidence type="ECO:0000256" key="1">
    <source>
        <dbReference type="ARBA" id="ARBA00022670"/>
    </source>
</evidence>
<accession>A0ABR8PE87</accession>
<gene>
    <name evidence="5" type="ORF">H9564_07750</name>
</gene>
<dbReference type="Gene3D" id="3.40.630.10">
    <property type="entry name" value="Zn peptidases"/>
    <property type="match status" value="1"/>
</dbReference>
<organism evidence="5 6">
    <name type="scientific">Limosilactobacillus avistercoris</name>
    <dbReference type="NCBI Taxonomy" id="2762243"/>
    <lineage>
        <taxon>Bacteria</taxon>
        <taxon>Bacillati</taxon>
        <taxon>Bacillota</taxon>
        <taxon>Bacilli</taxon>
        <taxon>Lactobacillales</taxon>
        <taxon>Lactobacillaceae</taxon>
        <taxon>Limosilactobacillus</taxon>
    </lineage>
</organism>
<name>A0ABR8PE87_9LACO</name>
<feature type="domain" description="Peptidase M20 dimerisation" evidence="4">
    <location>
        <begin position="190"/>
        <end position="342"/>
    </location>
</feature>
<keyword evidence="3" id="KW-0378">Hydrolase</keyword>
<dbReference type="InterPro" id="IPR051458">
    <property type="entry name" value="Cyt/Met_Dipeptidase"/>
</dbReference>
<keyword evidence="2" id="KW-0479">Metal-binding</keyword>
<evidence type="ECO:0000313" key="5">
    <source>
        <dbReference type="EMBL" id="MBD7895583.1"/>
    </source>
</evidence>
<dbReference type="PANTHER" id="PTHR43270:SF8">
    <property type="entry name" value="DI- AND TRIPEPTIDASE DUG2-RELATED"/>
    <property type="match status" value="1"/>
</dbReference>
<evidence type="ECO:0000259" key="4">
    <source>
        <dbReference type="Pfam" id="PF07687"/>
    </source>
</evidence>
<reference evidence="5 6" key="1">
    <citation type="submission" date="2020-08" db="EMBL/GenBank/DDBJ databases">
        <title>A Genomic Blueprint of the Chicken Gut Microbiome.</title>
        <authorList>
            <person name="Gilroy R."/>
            <person name="Ravi A."/>
            <person name="Getino M."/>
            <person name="Pursley I."/>
            <person name="Horton D.L."/>
            <person name="Alikhan N.-F."/>
            <person name="Baker D."/>
            <person name="Gharbi K."/>
            <person name="Hall N."/>
            <person name="Watson M."/>
            <person name="Adriaenssens E.M."/>
            <person name="Foster-Nyarko E."/>
            <person name="Jarju S."/>
            <person name="Secka A."/>
            <person name="Antonio M."/>
            <person name="Oren A."/>
            <person name="Chaudhuri R."/>
            <person name="La Ragione R.M."/>
            <person name="Hildebrand F."/>
            <person name="Pallen M.J."/>
        </authorList>
    </citation>
    <scope>NUCLEOTIDE SEQUENCE [LARGE SCALE GENOMIC DNA]</scope>
    <source>
        <strain evidence="5 6">Sa3CUN2</strain>
    </source>
</reference>
<dbReference type="Pfam" id="PF07687">
    <property type="entry name" value="M20_dimer"/>
    <property type="match status" value="1"/>
</dbReference>
<proteinExistence type="predicted"/>
<dbReference type="Pfam" id="PF01546">
    <property type="entry name" value="Peptidase_M20"/>
    <property type="match status" value="1"/>
</dbReference>
<dbReference type="PANTHER" id="PTHR43270">
    <property type="entry name" value="BETA-ALA-HIS DIPEPTIDASE"/>
    <property type="match status" value="1"/>
</dbReference>
<dbReference type="Gene3D" id="3.30.70.360">
    <property type="match status" value="1"/>
</dbReference>
<dbReference type="NCBIfam" id="NF005034">
    <property type="entry name" value="PRK06446.1"/>
    <property type="match status" value="1"/>
</dbReference>
<dbReference type="Proteomes" id="UP000616837">
    <property type="component" value="Unassembled WGS sequence"/>
</dbReference>
<evidence type="ECO:0000256" key="2">
    <source>
        <dbReference type="ARBA" id="ARBA00022723"/>
    </source>
</evidence>
<keyword evidence="1" id="KW-0645">Protease</keyword>
<comment type="caution">
    <text evidence="5">The sequence shown here is derived from an EMBL/GenBank/DDBJ whole genome shotgun (WGS) entry which is preliminary data.</text>
</comment>
<dbReference type="InterPro" id="IPR011650">
    <property type="entry name" value="Peptidase_M20_dimer"/>
</dbReference>
<sequence>MELNRNKVEEYALDHWYDFKEYLEHPSISAQNKGINETSDWLVQTFKDLGAKIATKWDDQGGNPVVFAEFNGHSDYTVLFYNHYDVQPPEPLDEWKSAPFKPTEKNGKLVARGVCDDKGELMARLGVVKYFNEHGGLPVNLKFFVEGEEETGSQHVPLYVNAHQDELKADACIWEGGGKNSVDHFEVVAGVRGIVSFDIKVKTANADIHSSLASYVPNAAWRLLEGLGSLRDSHTGRITVKNFYSDIEPLTTDEKAAVDEMDFDEDNVKETYGLKRPLVTNHPREELVNGTTLTINGLSAGYEGAGVKTIVPKEASAKLDCRLAPNQEPKKVMELLKEQLRVNGYDDFEVHLNVAEDAWRTPMNDPFVQQALKTARVVYGPMTKFVPNTAGGGPVQPFGETLNLPVVMVGVHYAKSGPHAPNEHIRLSDYAEGSYYLATFLNQLGESHQ</sequence>
<evidence type="ECO:0000313" key="6">
    <source>
        <dbReference type="Proteomes" id="UP000616837"/>
    </source>
</evidence>
<keyword evidence="6" id="KW-1185">Reference proteome</keyword>
<dbReference type="RefSeq" id="WP_086132559.1">
    <property type="nucleotide sequence ID" value="NZ_JACSQW010000023.1"/>
</dbReference>
<protein>
    <submittedName>
        <fullName evidence="5">M20/M25/M40 family metallo-hydrolase</fullName>
    </submittedName>
</protein>
<dbReference type="InterPro" id="IPR002933">
    <property type="entry name" value="Peptidase_M20"/>
</dbReference>
<evidence type="ECO:0000256" key="3">
    <source>
        <dbReference type="ARBA" id="ARBA00022801"/>
    </source>
</evidence>